<accession>A0A2X0MDG1</accession>
<evidence type="ECO:0000313" key="2">
    <source>
        <dbReference type="EMBL" id="SCZ93445.1"/>
    </source>
</evidence>
<evidence type="ECO:0000256" key="1">
    <source>
        <dbReference type="SAM" id="MobiDB-lite"/>
    </source>
</evidence>
<name>A0A2X0MDG1_9BASI</name>
<keyword evidence="3" id="KW-1185">Reference proteome</keyword>
<organism evidence="2 3">
    <name type="scientific">Microbotryum saponariae</name>
    <dbReference type="NCBI Taxonomy" id="289078"/>
    <lineage>
        <taxon>Eukaryota</taxon>
        <taxon>Fungi</taxon>
        <taxon>Dikarya</taxon>
        <taxon>Basidiomycota</taxon>
        <taxon>Pucciniomycotina</taxon>
        <taxon>Microbotryomycetes</taxon>
        <taxon>Microbotryales</taxon>
        <taxon>Microbotryaceae</taxon>
        <taxon>Microbotryum</taxon>
    </lineage>
</organism>
<protein>
    <submittedName>
        <fullName evidence="2">BZ3500_MvSof-1268-A1-R1_Chr6-3g08664 protein</fullName>
    </submittedName>
</protein>
<evidence type="ECO:0000313" key="3">
    <source>
        <dbReference type="Proteomes" id="UP000249723"/>
    </source>
</evidence>
<proteinExistence type="predicted"/>
<dbReference type="EMBL" id="FMWP01000048">
    <property type="protein sequence ID" value="SCZ93445.1"/>
    <property type="molecule type" value="Genomic_DNA"/>
</dbReference>
<dbReference type="AlphaFoldDB" id="A0A2X0MDG1"/>
<dbReference type="Proteomes" id="UP000249723">
    <property type="component" value="Unassembled WGS sequence"/>
</dbReference>
<sequence length="120" mass="13433">MEIGNYLIDRIQHAKPTNGEAAGGFHPPPVDHTQVSLERWSHRRRPGAGRRRDSACSQLDPEKILDLPDYSRFYAEVREGLFTGRKYAKGYPTQLPVTVDEHPGQLAQEYPTLIGSGHPG</sequence>
<gene>
    <name evidence="2" type="ORF">BZ3500_MVSOF-1268-A1-R1_CHR6-3G08664</name>
</gene>
<reference evidence="3" key="1">
    <citation type="submission" date="2016-10" db="EMBL/GenBank/DDBJ databases">
        <authorList>
            <person name="Jeantristanb JTB J.-T."/>
            <person name="Ricardo R."/>
        </authorList>
    </citation>
    <scope>NUCLEOTIDE SEQUENCE [LARGE SCALE GENOMIC DNA]</scope>
</reference>
<feature type="region of interest" description="Disordered" evidence="1">
    <location>
        <begin position="14"/>
        <end position="57"/>
    </location>
</feature>